<dbReference type="PANTHER" id="PTHR30124:SF0">
    <property type="entry name" value="MEMBRANE-BOUND LYTIC MUREIN TRANSGLYCOSYLASE A"/>
    <property type="match status" value="1"/>
</dbReference>
<dbReference type="InterPro" id="IPR026044">
    <property type="entry name" value="MltA"/>
</dbReference>
<dbReference type="InterPro" id="IPR036908">
    <property type="entry name" value="RlpA-like_sf"/>
</dbReference>
<dbReference type="PANTHER" id="PTHR30124">
    <property type="entry name" value="MEMBRANE-BOUND LYTIC MUREIN TRANSGLYCOSYLASE A"/>
    <property type="match status" value="1"/>
</dbReference>
<evidence type="ECO:0000256" key="4">
    <source>
        <dbReference type="ARBA" id="ARBA00023316"/>
    </source>
</evidence>
<dbReference type="CDD" id="cd14668">
    <property type="entry name" value="mlta_B"/>
    <property type="match status" value="1"/>
</dbReference>
<feature type="domain" description="Lytic transglycosylase MltA" evidence="7">
    <location>
        <begin position="210"/>
        <end position="367"/>
    </location>
</feature>
<comment type="catalytic activity">
    <reaction evidence="1">
        <text>Exolytic cleavage of the (1-&gt;4)-beta-glycosidic linkage between N-acetylmuramic acid (MurNAc) and N-acetylglucosamine (GlcNAc) residues in peptidoglycan, from either the reducing or the non-reducing ends of the peptidoglycan chains, with concomitant formation of a 1,6-anhydrobond in the MurNAc residue.</text>
        <dbReference type="EC" id="4.2.2.n1"/>
    </reaction>
</comment>
<sequence>MGVIDGPIDGRREGLAYSIIRHILHRSVFPNPTFSGPPRRIALPVNNEMESIMRNFWFWPRRTDFRMILGNVVALMVAALLLGACARMPAPPSPYPPSPRFTLHPVTYGELPGWESDHHGEILPVFLRSCEKIVGYPPTRDFGPRVEMGKVDHWISLCQEAGRIDPGDKGQVRHFLERGFTPYAVGVGDRGDHRGDDGWTGLFTGYYEPELRGSLQADARFRYPILARPDDLISVDLGHLDDKRRNRRIVGRISEGRLVPYYDRAEIEAGALAGRGLEILWLDDPTDAFFLHIQGSGRALLPDGSYLRLGYAGQNGRPYTAIGRKLVASGEMALEEVSMPTVRRWIEANPASGAELMRSNRAYVFFRIRKPDVRIDGQFDGPIGAQGVVLTPRRSLAVDPDYIPLGTPLWLVTLDPGSDPSRPLRRLVIAQDTGSAIRGAVRGDLFWGSGKKAGDKAGIMREQGHYYLLLPRAAALLPTTKL</sequence>
<evidence type="ECO:0000256" key="6">
    <source>
        <dbReference type="SAM" id="Phobius"/>
    </source>
</evidence>
<dbReference type="Gene3D" id="2.40.40.10">
    <property type="entry name" value="RlpA-like domain"/>
    <property type="match status" value="1"/>
</dbReference>
<dbReference type="GO" id="GO:0008933">
    <property type="term" value="F:peptidoglycan lytic transglycosylase activity"/>
    <property type="evidence" value="ECO:0007669"/>
    <property type="project" value="TreeGrafter"/>
</dbReference>
<dbReference type="EC" id="4.2.2.n1" evidence="2"/>
<evidence type="ECO:0000256" key="5">
    <source>
        <dbReference type="ARBA" id="ARBA00030918"/>
    </source>
</evidence>
<dbReference type="SMART" id="SM00925">
    <property type="entry name" value="MltA"/>
    <property type="match status" value="1"/>
</dbReference>
<dbReference type="PIRSF" id="PIRSF019422">
    <property type="entry name" value="MltA"/>
    <property type="match status" value="1"/>
</dbReference>
<dbReference type="GO" id="GO:0004553">
    <property type="term" value="F:hydrolase activity, hydrolyzing O-glycosyl compounds"/>
    <property type="evidence" value="ECO:0007669"/>
    <property type="project" value="InterPro"/>
</dbReference>
<gene>
    <name evidence="8" type="ORF">BECKLFY1418A_GA0070994_100839</name>
</gene>
<keyword evidence="6" id="KW-0812">Transmembrane</keyword>
<evidence type="ECO:0000313" key="8">
    <source>
        <dbReference type="EMBL" id="VFJ89648.1"/>
    </source>
</evidence>
<dbReference type="EMBL" id="CAADFH010000008">
    <property type="protein sequence ID" value="VFJ89648.1"/>
    <property type="molecule type" value="Genomic_DNA"/>
</dbReference>
<evidence type="ECO:0000259" key="7">
    <source>
        <dbReference type="SMART" id="SM00925"/>
    </source>
</evidence>
<dbReference type="AlphaFoldDB" id="A0A450UBX3"/>
<proteinExistence type="predicted"/>
<keyword evidence="6" id="KW-1133">Transmembrane helix</keyword>
<dbReference type="Pfam" id="PF03562">
    <property type="entry name" value="MltA"/>
    <property type="match status" value="1"/>
</dbReference>
<dbReference type="Pfam" id="PF06725">
    <property type="entry name" value="3D"/>
    <property type="match status" value="1"/>
</dbReference>
<dbReference type="GO" id="GO:0071555">
    <property type="term" value="P:cell wall organization"/>
    <property type="evidence" value="ECO:0007669"/>
    <property type="project" value="UniProtKB-KW"/>
</dbReference>
<name>A0A450UBX3_9GAMM</name>
<dbReference type="GO" id="GO:0019867">
    <property type="term" value="C:outer membrane"/>
    <property type="evidence" value="ECO:0007669"/>
    <property type="project" value="InterPro"/>
</dbReference>
<organism evidence="8">
    <name type="scientific">Candidatus Kentrum sp. LFY</name>
    <dbReference type="NCBI Taxonomy" id="2126342"/>
    <lineage>
        <taxon>Bacteria</taxon>
        <taxon>Pseudomonadati</taxon>
        <taxon>Pseudomonadota</taxon>
        <taxon>Gammaproteobacteria</taxon>
        <taxon>Candidatus Kentrum</taxon>
    </lineage>
</organism>
<reference evidence="8" key="1">
    <citation type="submission" date="2019-02" db="EMBL/GenBank/DDBJ databases">
        <authorList>
            <person name="Gruber-Vodicka R. H."/>
            <person name="Seah K. B. B."/>
        </authorList>
    </citation>
    <scope>NUCLEOTIDE SEQUENCE</scope>
    <source>
        <strain evidence="8">BECK_M6</strain>
    </source>
</reference>
<dbReference type="SUPFAM" id="SSF50685">
    <property type="entry name" value="Barwin-like endoglucanases"/>
    <property type="match status" value="1"/>
</dbReference>
<accession>A0A450UBX3</accession>
<dbReference type="Gene3D" id="2.40.240.50">
    <property type="entry name" value="Barwin-like endoglucanases"/>
    <property type="match status" value="1"/>
</dbReference>
<dbReference type="InterPro" id="IPR010611">
    <property type="entry name" value="3D_dom"/>
</dbReference>
<evidence type="ECO:0000256" key="3">
    <source>
        <dbReference type="ARBA" id="ARBA00023239"/>
    </source>
</evidence>
<keyword evidence="3" id="KW-0456">Lyase</keyword>
<keyword evidence="6" id="KW-0472">Membrane</keyword>
<protein>
    <recommendedName>
        <fullName evidence="2">peptidoglycan lytic exotransglycosylase</fullName>
        <ecNumber evidence="2">4.2.2.n1</ecNumber>
    </recommendedName>
    <alternativeName>
        <fullName evidence="5">Murein hydrolase A</fullName>
    </alternativeName>
</protein>
<keyword evidence="4" id="KW-0961">Cell wall biogenesis/degradation</keyword>
<dbReference type="GO" id="GO:0009254">
    <property type="term" value="P:peptidoglycan turnover"/>
    <property type="evidence" value="ECO:0007669"/>
    <property type="project" value="InterPro"/>
</dbReference>
<dbReference type="GO" id="GO:0009253">
    <property type="term" value="P:peptidoglycan catabolic process"/>
    <property type="evidence" value="ECO:0007669"/>
    <property type="project" value="TreeGrafter"/>
</dbReference>
<dbReference type="InterPro" id="IPR005300">
    <property type="entry name" value="MltA_B"/>
</dbReference>
<evidence type="ECO:0000256" key="2">
    <source>
        <dbReference type="ARBA" id="ARBA00012587"/>
    </source>
</evidence>
<evidence type="ECO:0000256" key="1">
    <source>
        <dbReference type="ARBA" id="ARBA00001420"/>
    </source>
</evidence>
<feature type="transmembrane region" description="Helical" evidence="6">
    <location>
        <begin position="68"/>
        <end position="90"/>
    </location>
</feature>
<dbReference type="CDD" id="cd14485">
    <property type="entry name" value="mltA_like_LT_A"/>
    <property type="match status" value="1"/>
</dbReference>